<proteinExistence type="predicted"/>
<reference evidence="1 2" key="1">
    <citation type="journal article" date="2018" name="Sci. Rep.">
        <title>Genomic signatures of local adaptation to the degree of environmental predictability in rotifers.</title>
        <authorList>
            <person name="Franch-Gras L."/>
            <person name="Hahn C."/>
            <person name="Garcia-Roger E.M."/>
            <person name="Carmona M.J."/>
            <person name="Serra M."/>
            <person name="Gomez A."/>
        </authorList>
    </citation>
    <scope>NUCLEOTIDE SEQUENCE [LARGE SCALE GENOMIC DNA]</scope>
    <source>
        <strain evidence="1">HYR1</strain>
    </source>
</reference>
<name>A0A3M7SFN2_BRAPC</name>
<gene>
    <name evidence="1" type="ORF">BpHYR1_014176</name>
</gene>
<dbReference type="Proteomes" id="UP000276133">
    <property type="component" value="Unassembled WGS sequence"/>
</dbReference>
<organism evidence="1 2">
    <name type="scientific">Brachionus plicatilis</name>
    <name type="common">Marine rotifer</name>
    <name type="synonym">Brachionus muelleri</name>
    <dbReference type="NCBI Taxonomy" id="10195"/>
    <lineage>
        <taxon>Eukaryota</taxon>
        <taxon>Metazoa</taxon>
        <taxon>Spiralia</taxon>
        <taxon>Gnathifera</taxon>
        <taxon>Rotifera</taxon>
        <taxon>Eurotatoria</taxon>
        <taxon>Monogononta</taxon>
        <taxon>Pseudotrocha</taxon>
        <taxon>Ploima</taxon>
        <taxon>Brachionidae</taxon>
        <taxon>Brachionus</taxon>
    </lineage>
</organism>
<sequence length="73" mass="8272">MQNFGLKSLKEYLLQLLGGFTQNLKENRKLVSNWIPSQMSMFNLGIDFSGVAGLFFVKRVVNFSADISLNKNL</sequence>
<comment type="caution">
    <text evidence="1">The sequence shown here is derived from an EMBL/GenBank/DDBJ whole genome shotgun (WGS) entry which is preliminary data.</text>
</comment>
<protein>
    <submittedName>
        <fullName evidence="1">Uncharacterized protein</fullName>
    </submittedName>
</protein>
<evidence type="ECO:0000313" key="2">
    <source>
        <dbReference type="Proteomes" id="UP000276133"/>
    </source>
</evidence>
<evidence type="ECO:0000313" key="1">
    <source>
        <dbReference type="EMBL" id="RNA34601.1"/>
    </source>
</evidence>
<dbReference type="EMBL" id="REGN01001448">
    <property type="protein sequence ID" value="RNA34601.1"/>
    <property type="molecule type" value="Genomic_DNA"/>
</dbReference>
<keyword evidence="2" id="KW-1185">Reference proteome</keyword>
<accession>A0A3M7SFN2</accession>
<dbReference type="AlphaFoldDB" id="A0A3M7SFN2"/>